<evidence type="ECO:0000313" key="4">
    <source>
        <dbReference type="Proteomes" id="UP000887116"/>
    </source>
</evidence>
<dbReference type="Pfam" id="PF03265">
    <property type="entry name" value="DNase_II"/>
    <property type="match status" value="1"/>
</dbReference>
<dbReference type="InterPro" id="IPR004947">
    <property type="entry name" value="DNase_II"/>
</dbReference>
<comment type="similarity">
    <text evidence="1">Belongs to the DNase II family.</text>
</comment>
<dbReference type="PANTHER" id="PTHR10858:SF23">
    <property type="entry name" value="DEOXYRIBONUCLEASE II"/>
    <property type="match status" value="1"/>
</dbReference>
<dbReference type="PANTHER" id="PTHR10858">
    <property type="entry name" value="DEOXYRIBONUCLEASE II"/>
    <property type="match status" value="1"/>
</dbReference>
<proteinExistence type="inferred from homology"/>
<organism evidence="3 4">
    <name type="scientific">Trichonephila clavata</name>
    <name type="common">Joro spider</name>
    <name type="synonym">Nephila clavata</name>
    <dbReference type="NCBI Taxonomy" id="2740835"/>
    <lineage>
        <taxon>Eukaryota</taxon>
        <taxon>Metazoa</taxon>
        <taxon>Ecdysozoa</taxon>
        <taxon>Arthropoda</taxon>
        <taxon>Chelicerata</taxon>
        <taxon>Arachnida</taxon>
        <taxon>Araneae</taxon>
        <taxon>Araneomorphae</taxon>
        <taxon>Entelegynae</taxon>
        <taxon>Araneoidea</taxon>
        <taxon>Nephilidae</taxon>
        <taxon>Trichonephila</taxon>
    </lineage>
</organism>
<dbReference type="OrthoDB" id="10261598at2759"/>
<evidence type="ECO:0000313" key="3">
    <source>
        <dbReference type="EMBL" id="GFQ87048.1"/>
    </source>
</evidence>
<dbReference type="GO" id="GO:0006309">
    <property type="term" value="P:apoptotic DNA fragmentation"/>
    <property type="evidence" value="ECO:0007669"/>
    <property type="project" value="TreeGrafter"/>
</dbReference>
<dbReference type="AlphaFoldDB" id="A0A8X6KYK1"/>
<dbReference type="EMBL" id="BMAO01033107">
    <property type="protein sequence ID" value="GFQ87048.1"/>
    <property type="molecule type" value="Genomic_DNA"/>
</dbReference>
<accession>A0A8X6KYK1</accession>
<keyword evidence="4" id="KW-1185">Reference proteome</keyword>
<dbReference type="GO" id="GO:0004531">
    <property type="term" value="F:deoxyribonuclease II activity"/>
    <property type="evidence" value="ECO:0007669"/>
    <property type="project" value="InterPro"/>
</dbReference>
<reference evidence="3" key="1">
    <citation type="submission" date="2020-07" db="EMBL/GenBank/DDBJ databases">
        <title>Multicomponent nature underlies the extraordinary mechanical properties of spider dragline silk.</title>
        <authorList>
            <person name="Kono N."/>
            <person name="Nakamura H."/>
            <person name="Mori M."/>
            <person name="Yoshida Y."/>
            <person name="Ohtoshi R."/>
            <person name="Malay A.D."/>
            <person name="Moran D.A.P."/>
            <person name="Tomita M."/>
            <person name="Numata K."/>
            <person name="Arakawa K."/>
        </authorList>
    </citation>
    <scope>NUCLEOTIDE SEQUENCE</scope>
</reference>
<name>A0A8X6KYK1_TRICU</name>
<gene>
    <name evidence="3" type="primary">Dnase2b_1</name>
    <name evidence="3" type="ORF">TNCT_25241</name>
</gene>
<evidence type="ECO:0000256" key="2">
    <source>
        <dbReference type="ARBA" id="ARBA00022801"/>
    </source>
</evidence>
<protein>
    <submittedName>
        <fullName evidence="3">Deoxyribonuclease-2-beta</fullName>
    </submittedName>
</protein>
<dbReference type="Proteomes" id="UP000887116">
    <property type="component" value="Unassembled WGS sequence"/>
</dbReference>
<evidence type="ECO:0000256" key="1">
    <source>
        <dbReference type="ARBA" id="ARBA00007527"/>
    </source>
</evidence>
<keyword evidence="2" id="KW-0378">Hydrolase</keyword>
<sequence length="165" mass="18760">MKMKLLSGKSYSEASVGPTVRIPIPEVDKTISFGEMKVVILANINMKMCSFRLLYLIFFVYLLSNIELSVGISCKNEKNEDVDWYIIYKIPLIESEKKGSYLRSGIAYAYLTSDDPDGWKLSSISMQSQKSMLGRTLKGFRDKVDEVCNSVFVQNTNNASIFREH</sequence>
<comment type="caution">
    <text evidence="3">The sequence shown here is derived from an EMBL/GenBank/DDBJ whole genome shotgun (WGS) entry which is preliminary data.</text>
</comment>